<name>A0AAV7Q998_PLEWA</name>
<proteinExistence type="predicted"/>
<sequence>MRDVCIRYYKRRDSQFGLKIDKGWSNVYAYLDPAVRIIPNHGHLAKGPDLRQRNSSPPPKLPQQKLHWAGEDPLTEESFVIPFSSVTGHLQQNTPALL</sequence>
<evidence type="ECO:0000313" key="2">
    <source>
        <dbReference type="EMBL" id="KAJ1136755.1"/>
    </source>
</evidence>
<dbReference type="Proteomes" id="UP001066276">
    <property type="component" value="Chromosome 6"/>
</dbReference>
<dbReference type="AlphaFoldDB" id="A0AAV7Q998"/>
<gene>
    <name evidence="2" type="ORF">NDU88_003170</name>
</gene>
<evidence type="ECO:0000256" key="1">
    <source>
        <dbReference type="SAM" id="MobiDB-lite"/>
    </source>
</evidence>
<protein>
    <submittedName>
        <fullName evidence="2">Uncharacterized protein</fullName>
    </submittedName>
</protein>
<accession>A0AAV7Q998</accession>
<organism evidence="2 3">
    <name type="scientific">Pleurodeles waltl</name>
    <name type="common">Iberian ribbed newt</name>
    <dbReference type="NCBI Taxonomy" id="8319"/>
    <lineage>
        <taxon>Eukaryota</taxon>
        <taxon>Metazoa</taxon>
        <taxon>Chordata</taxon>
        <taxon>Craniata</taxon>
        <taxon>Vertebrata</taxon>
        <taxon>Euteleostomi</taxon>
        <taxon>Amphibia</taxon>
        <taxon>Batrachia</taxon>
        <taxon>Caudata</taxon>
        <taxon>Salamandroidea</taxon>
        <taxon>Salamandridae</taxon>
        <taxon>Pleurodelinae</taxon>
        <taxon>Pleurodeles</taxon>
    </lineage>
</organism>
<reference evidence="2" key="1">
    <citation type="journal article" date="2022" name="bioRxiv">
        <title>Sequencing and chromosome-scale assembly of the giantPleurodeles waltlgenome.</title>
        <authorList>
            <person name="Brown T."/>
            <person name="Elewa A."/>
            <person name="Iarovenko S."/>
            <person name="Subramanian E."/>
            <person name="Araus A.J."/>
            <person name="Petzold A."/>
            <person name="Susuki M."/>
            <person name="Suzuki K.-i.T."/>
            <person name="Hayashi T."/>
            <person name="Toyoda A."/>
            <person name="Oliveira C."/>
            <person name="Osipova E."/>
            <person name="Leigh N.D."/>
            <person name="Simon A."/>
            <person name="Yun M.H."/>
        </authorList>
    </citation>
    <scope>NUCLEOTIDE SEQUENCE</scope>
    <source>
        <strain evidence="2">20211129_DDA</strain>
        <tissue evidence="2">Liver</tissue>
    </source>
</reference>
<evidence type="ECO:0000313" key="3">
    <source>
        <dbReference type="Proteomes" id="UP001066276"/>
    </source>
</evidence>
<feature type="region of interest" description="Disordered" evidence="1">
    <location>
        <begin position="43"/>
        <end position="65"/>
    </location>
</feature>
<comment type="caution">
    <text evidence="2">The sequence shown here is derived from an EMBL/GenBank/DDBJ whole genome shotgun (WGS) entry which is preliminary data.</text>
</comment>
<keyword evidence="3" id="KW-1185">Reference proteome</keyword>
<dbReference type="EMBL" id="JANPWB010000010">
    <property type="protein sequence ID" value="KAJ1136755.1"/>
    <property type="molecule type" value="Genomic_DNA"/>
</dbReference>